<organism evidence="2">
    <name type="scientific">Desulfatirhabdium butyrativorans</name>
    <dbReference type="NCBI Taxonomy" id="340467"/>
    <lineage>
        <taxon>Bacteria</taxon>
        <taxon>Pseudomonadati</taxon>
        <taxon>Thermodesulfobacteriota</taxon>
        <taxon>Desulfobacteria</taxon>
        <taxon>Desulfobacterales</taxon>
        <taxon>Desulfatirhabdiaceae</taxon>
        <taxon>Desulfatirhabdium</taxon>
    </lineage>
</organism>
<dbReference type="PANTHER" id="PTHR37315">
    <property type="entry name" value="UPF0311 PROTEIN BLR7842"/>
    <property type="match status" value="1"/>
</dbReference>
<sequence length="150" mass="16673">MPTLRLLYTSIVELGDPLVIGNTPAGFRRVIPILGGRFSGPRIHGQILQGGADWQIARYDGSLQVKARYTLKTEDGYMIDVINRGIRHGPLEVIERLIAGEEVSPDQYYFRTTPVFEAGEPSLAWLNTIVAVASGERHPDHVVMTVYEVL</sequence>
<reference evidence="2" key="1">
    <citation type="journal article" date="2020" name="mSystems">
        <title>Genome- and Community-Level Interaction Insights into Carbon Utilization and Element Cycling Functions of Hydrothermarchaeota in Hydrothermal Sediment.</title>
        <authorList>
            <person name="Zhou Z."/>
            <person name="Liu Y."/>
            <person name="Xu W."/>
            <person name="Pan J."/>
            <person name="Luo Z.H."/>
            <person name="Li M."/>
        </authorList>
    </citation>
    <scope>NUCLEOTIDE SEQUENCE [LARGE SCALE GENOMIC DNA]</scope>
    <source>
        <strain evidence="2">SpSt-477</strain>
    </source>
</reference>
<dbReference type="AlphaFoldDB" id="A0A7C4RU73"/>
<evidence type="ECO:0000256" key="1">
    <source>
        <dbReference type="HAMAP-Rule" id="MF_00775"/>
    </source>
</evidence>
<dbReference type="HAMAP" id="MF_00775">
    <property type="entry name" value="UPF0311"/>
    <property type="match status" value="1"/>
</dbReference>
<evidence type="ECO:0000313" key="2">
    <source>
        <dbReference type="EMBL" id="HGU34063.1"/>
    </source>
</evidence>
<dbReference type="PANTHER" id="PTHR37315:SF1">
    <property type="entry name" value="UPF0311 PROTEIN BLR7842"/>
    <property type="match status" value="1"/>
</dbReference>
<comment type="similarity">
    <text evidence="1">Belongs to the UPF0311 family.</text>
</comment>
<gene>
    <name evidence="2" type="ORF">ENS29_14650</name>
</gene>
<proteinExistence type="inferred from homology"/>
<dbReference type="InterPro" id="IPR020915">
    <property type="entry name" value="UPF0311"/>
</dbReference>
<accession>A0A7C4RU73</accession>
<dbReference type="Pfam" id="PF11578">
    <property type="entry name" value="DUF3237"/>
    <property type="match status" value="1"/>
</dbReference>
<dbReference type="EMBL" id="DSUH01000334">
    <property type="protein sequence ID" value="HGU34063.1"/>
    <property type="molecule type" value="Genomic_DNA"/>
</dbReference>
<protein>
    <recommendedName>
        <fullName evidence="1">UPF0311 protein ENS29_14650</fullName>
    </recommendedName>
</protein>
<dbReference type="Gene3D" id="2.40.160.20">
    <property type="match status" value="1"/>
</dbReference>
<name>A0A7C4RU73_9BACT</name>
<comment type="caution">
    <text evidence="2">The sequence shown here is derived from an EMBL/GenBank/DDBJ whole genome shotgun (WGS) entry which is preliminary data.</text>
</comment>